<accession>A0A497XN45</accession>
<organism evidence="1 3">
    <name type="scientific">Pedobacter alluvionis</name>
    <dbReference type="NCBI Taxonomy" id="475253"/>
    <lineage>
        <taxon>Bacteria</taxon>
        <taxon>Pseudomonadati</taxon>
        <taxon>Bacteroidota</taxon>
        <taxon>Sphingobacteriia</taxon>
        <taxon>Sphingobacteriales</taxon>
        <taxon>Sphingobacteriaceae</taxon>
        <taxon>Pedobacter</taxon>
    </lineage>
</organism>
<dbReference type="EMBL" id="SOPX01000006">
    <property type="protein sequence ID" value="TFB28341.1"/>
    <property type="molecule type" value="Genomic_DNA"/>
</dbReference>
<proteinExistence type="predicted"/>
<comment type="caution">
    <text evidence="1">The sequence shown here is derived from an EMBL/GenBank/DDBJ whole genome shotgun (WGS) entry which is preliminary data.</text>
</comment>
<keyword evidence="4" id="KW-1185">Reference proteome</keyword>
<sequence>MKFPLFLYYELLIRLTIFKPEIGEFQSALPFDDHVLLKTDKGMMEIPIDIMNMQFNDPELIPEQEIGKLAAAFRPYNEIDSMTGRPVSNAS</sequence>
<evidence type="ECO:0000313" key="2">
    <source>
        <dbReference type="EMBL" id="TFB28341.1"/>
    </source>
</evidence>
<gene>
    <name evidence="1" type="ORF">BCL90_5197</name>
    <name evidence="2" type="ORF">E3V97_22925</name>
</gene>
<name>A0A497XN45_9SPHI</name>
<reference evidence="1 3" key="1">
    <citation type="submission" date="2018-10" db="EMBL/GenBank/DDBJ databases">
        <title>Genomic Encyclopedia of Archaeal and Bacterial Type Strains, Phase II (KMG-II): from individual species to whole genera.</title>
        <authorList>
            <person name="Goeker M."/>
        </authorList>
    </citation>
    <scope>NUCLEOTIDE SEQUENCE [LARGE SCALE GENOMIC DNA]</scope>
    <source>
        <strain evidence="1 3">DSM 19624</strain>
    </source>
</reference>
<dbReference type="AlphaFoldDB" id="A0A497XN45"/>
<evidence type="ECO:0000313" key="3">
    <source>
        <dbReference type="Proteomes" id="UP000273898"/>
    </source>
</evidence>
<dbReference type="Proteomes" id="UP000297429">
    <property type="component" value="Unassembled WGS sequence"/>
</dbReference>
<dbReference type="EMBL" id="RCCK01000016">
    <property type="protein sequence ID" value="RLJ69599.1"/>
    <property type="molecule type" value="Genomic_DNA"/>
</dbReference>
<dbReference type="Proteomes" id="UP000273898">
    <property type="component" value="Unassembled WGS sequence"/>
</dbReference>
<dbReference type="RefSeq" id="WP_121287991.1">
    <property type="nucleotide sequence ID" value="NZ_RCCK01000016.1"/>
</dbReference>
<reference evidence="2 4" key="2">
    <citation type="submission" date="2019-03" db="EMBL/GenBank/DDBJ databases">
        <authorList>
            <person name="He R.-H."/>
        </authorList>
    </citation>
    <scope>NUCLEOTIDE SEQUENCE [LARGE SCALE GENOMIC DNA]</scope>
    <source>
        <strain evidence="2 4">DSM 19624</strain>
    </source>
</reference>
<dbReference type="OrthoDB" id="770182at2"/>
<protein>
    <submittedName>
        <fullName evidence="1">Uncharacterized protein</fullName>
    </submittedName>
</protein>
<evidence type="ECO:0000313" key="1">
    <source>
        <dbReference type="EMBL" id="RLJ69599.1"/>
    </source>
</evidence>
<evidence type="ECO:0000313" key="4">
    <source>
        <dbReference type="Proteomes" id="UP000297429"/>
    </source>
</evidence>